<dbReference type="AlphaFoldDB" id="A0A381TSU8"/>
<evidence type="ECO:0000256" key="1">
    <source>
        <dbReference type="ARBA" id="ARBA00001917"/>
    </source>
</evidence>
<name>A0A381TSU8_9ZZZZ</name>
<dbReference type="PANTHER" id="PTHR43303:SF4">
    <property type="entry name" value="NADPH DEHYDROGENASE C23G7.10C-RELATED"/>
    <property type="match status" value="1"/>
</dbReference>
<evidence type="ECO:0000256" key="5">
    <source>
        <dbReference type="ARBA" id="ARBA00023002"/>
    </source>
</evidence>
<evidence type="ECO:0000256" key="2">
    <source>
        <dbReference type="ARBA" id="ARBA00022630"/>
    </source>
</evidence>
<dbReference type="Gene3D" id="3.20.20.70">
    <property type="entry name" value="Aldolase class I"/>
    <property type="match status" value="1"/>
</dbReference>
<feature type="non-terminal residue" evidence="7">
    <location>
        <position position="57"/>
    </location>
</feature>
<protein>
    <recommendedName>
        <fullName evidence="6">NADH:flavin oxidoreductase/NADH oxidase N-terminal domain-containing protein</fullName>
    </recommendedName>
</protein>
<keyword evidence="3" id="KW-0288">FMN</keyword>
<dbReference type="GO" id="GO:0050661">
    <property type="term" value="F:NADP binding"/>
    <property type="evidence" value="ECO:0007669"/>
    <property type="project" value="InterPro"/>
</dbReference>
<dbReference type="GO" id="GO:0003959">
    <property type="term" value="F:NADPH dehydrogenase activity"/>
    <property type="evidence" value="ECO:0007669"/>
    <property type="project" value="InterPro"/>
</dbReference>
<accession>A0A381TSU8</accession>
<dbReference type="GO" id="GO:0010181">
    <property type="term" value="F:FMN binding"/>
    <property type="evidence" value="ECO:0007669"/>
    <property type="project" value="InterPro"/>
</dbReference>
<keyword evidence="5" id="KW-0560">Oxidoreductase</keyword>
<dbReference type="InterPro" id="IPR044152">
    <property type="entry name" value="YqjM-like"/>
</dbReference>
<dbReference type="PANTHER" id="PTHR43303">
    <property type="entry name" value="NADPH DEHYDROGENASE C23G7.10C-RELATED"/>
    <property type="match status" value="1"/>
</dbReference>
<comment type="cofactor">
    <cofactor evidence="1">
        <name>FMN</name>
        <dbReference type="ChEBI" id="CHEBI:58210"/>
    </cofactor>
</comment>
<keyword evidence="2" id="KW-0285">Flavoprotein</keyword>
<dbReference type="Pfam" id="PF00724">
    <property type="entry name" value="Oxidored_FMN"/>
    <property type="match status" value="1"/>
</dbReference>
<feature type="domain" description="NADH:flavin oxidoreductase/NADH oxidase N-terminal" evidence="6">
    <location>
        <begin position="3"/>
        <end position="56"/>
    </location>
</feature>
<organism evidence="7">
    <name type="scientific">marine metagenome</name>
    <dbReference type="NCBI Taxonomy" id="408172"/>
    <lineage>
        <taxon>unclassified sequences</taxon>
        <taxon>metagenomes</taxon>
        <taxon>ecological metagenomes</taxon>
    </lineage>
</organism>
<gene>
    <name evidence="7" type="ORF">METZ01_LOCUS71778</name>
</gene>
<evidence type="ECO:0000256" key="3">
    <source>
        <dbReference type="ARBA" id="ARBA00022643"/>
    </source>
</evidence>
<proteinExistence type="predicted"/>
<dbReference type="EMBL" id="UINC01005079">
    <property type="protein sequence ID" value="SVA18924.1"/>
    <property type="molecule type" value="Genomic_DNA"/>
</dbReference>
<evidence type="ECO:0000256" key="4">
    <source>
        <dbReference type="ARBA" id="ARBA00022857"/>
    </source>
</evidence>
<keyword evidence="4" id="KW-0521">NADP</keyword>
<dbReference type="SUPFAM" id="SSF51395">
    <property type="entry name" value="FMN-linked oxidoreductases"/>
    <property type="match status" value="1"/>
</dbReference>
<evidence type="ECO:0000259" key="6">
    <source>
        <dbReference type="Pfam" id="PF00724"/>
    </source>
</evidence>
<dbReference type="InterPro" id="IPR001155">
    <property type="entry name" value="OxRdtase_FMN_N"/>
</dbReference>
<dbReference type="InterPro" id="IPR013785">
    <property type="entry name" value="Aldolase_TIM"/>
</dbReference>
<sequence>MSKLFTPIAIRGETIRNRVFVAPMCQYSVNDRNGIPTDWHMVHLGSRAVGGAGLVMA</sequence>
<evidence type="ECO:0000313" key="7">
    <source>
        <dbReference type="EMBL" id="SVA18924.1"/>
    </source>
</evidence>
<reference evidence="7" key="1">
    <citation type="submission" date="2018-05" db="EMBL/GenBank/DDBJ databases">
        <authorList>
            <person name="Lanie J.A."/>
            <person name="Ng W.-L."/>
            <person name="Kazmierczak K.M."/>
            <person name="Andrzejewski T.M."/>
            <person name="Davidsen T.M."/>
            <person name="Wayne K.J."/>
            <person name="Tettelin H."/>
            <person name="Glass J.I."/>
            <person name="Rusch D."/>
            <person name="Podicherti R."/>
            <person name="Tsui H.-C.T."/>
            <person name="Winkler M.E."/>
        </authorList>
    </citation>
    <scope>NUCLEOTIDE SEQUENCE</scope>
</reference>